<proteinExistence type="predicted"/>
<keyword evidence="2" id="KW-1133">Transmembrane helix</keyword>
<evidence type="ECO:0000256" key="2">
    <source>
        <dbReference type="SAM" id="Phobius"/>
    </source>
</evidence>
<feature type="region of interest" description="Disordered" evidence="1">
    <location>
        <begin position="80"/>
        <end position="112"/>
    </location>
</feature>
<name>A0A9D3XJP1_9SAUR</name>
<dbReference type="EMBL" id="JAHDVG010000469">
    <property type="protein sequence ID" value="KAH1181158.1"/>
    <property type="molecule type" value="Genomic_DNA"/>
</dbReference>
<accession>A0A9D3XJP1</accession>
<comment type="caution">
    <text evidence="3">The sequence shown here is derived from an EMBL/GenBank/DDBJ whole genome shotgun (WGS) entry which is preliminary data.</text>
</comment>
<evidence type="ECO:0000313" key="3">
    <source>
        <dbReference type="EMBL" id="KAH1181158.1"/>
    </source>
</evidence>
<evidence type="ECO:0000313" key="4">
    <source>
        <dbReference type="Proteomes" id="UP000827986"/>
    </source>
</evidence>
<reference evidence="3" key="1">
    <citation type="submission" date="2021-09" db="EMBL/GenBank/DDBJ databases">
        <title>The genome of Mauremys mutica provides insights into the evolution of semi-aquatic lifestyle.</title>
        <authorList>
            <person name="Gong S."/>
            <person name="Gao Y."/>
        </authorList>
    </citation>
    <scope>NUCLEOTIDE SEQUENCE</scope>
    <source>
        <strain evidence="3">MM-2020</strain>
        <tissue evidence="3">Muscle</tissue>
    </source>
</reference>
<evidence type="ECO:0000256" key="1">
    <source>
        <dbReference type="SAM" id="MobiDB-lite"/>
    </source>
</evidence>
<feature type="compositionally biased region" description="Basic and acidic residues" evidence="1">
    <location>
        <begin position="101"/>
        <end position="110"/>
    </location>
</feature>
<dbReference type="AlphaFoldDB" id="A0A9D3XJP1"/>
<organism evidence="3 4">
    <name type="scientific">Mauremys mutica</name>
    <name type="common">yellowpond turtle</name>
    <dbReference type="NCBI Taxonomy" id="74926"/>
    <lineage>
        <taxon>Eukaryota</taxon>
        <taxon>Metazoa</taxon>
        <taxon>Chordata</taxon>
        <taxon>Craniata</taxon>
        <taxon>Vertebrata</taxon>
        <taxon>Euteleostomi</taxon>
        <taxon>Archelosauria</taxon>
        <taxon>Testudinata</taxon>
        <taxon>Testudines</taxon>
        <taxon>Cryptodira</taxon>
        <taxon>Durocryptodira</taxon>
        <taxon>Testudinoidea</taxon>
        <taxon>Geoemydidae</taxon>
        <taxon>Geoemydinae</taxon>
        <taxon>Mauremys</taxon>
    </lineage>
</organism>
<feature type="transmembrane region" description="Helical" evidence="2">
    <location>
        <begin position="124"/>
        <end position="142"/>
    </location>
</feature>
<sequence length="219" mass="23533">MALHPFSSPDWQMGGAEPPEPRSWSSCIAIVVVMVVVLLVVLVVALLKLQKKNIGFPASATLSQQASDAGLMEEIQELAELTQPEDTSGGDRGGNRRQPRGRKDVEETRFAGEPGSWSNRIAEVVVPVVGAMMVVALLIWQIKNIARYTRLFCSRRDFPARAAPFQQAGDSGPMQEMQELAELTQPEDASGGDRSAMLNGKLLGSAEMLNAGGLESGEG</sequence>
<keyword evidence="2" id="KW-0472">Membrane</keyword>
<gene>
    <name evidence="3" type="ORF">KIL84_002092</name>
</gene>
<protein>
    <submittedName>
        <fullName evidence="3">Uncharacterized protein</fullName>
    </submittedName>
</protein>
<feature type="transmembrane region" description="Helical" evidence="2">
    <location>
        <begin position="23"/>
        <end position="47"/>
    </location>
</feature>
<dbReference type="Proteomes" id="UP000827986">
    <property type="component" value="Unassembled WGS sequence"/>
</dbReference>
<keyword evidence="4" id="KW-1185">Reference proteome</keyword>
<keyword evidence="2" id="KW-0812">Transmembrane</keyword>